<dbReference type="RefSeq" id="XP_025029345.1">
    <property type="nucleotide sequence ID" value="XM_025173577.1"/>
</dbReference>
<feature type="compositionally biased region" description="Polar residues" evidence="1">
    <location>
        <begin position="189"/>
        <end position="202"/>
    </location>
</feature>
<name>A0A9F5MYP4_PYTBI</name>
<gene>
    <name evidence="3" type="primary">LOC112541982</name>
</gene>
<keyword evidence="2" id="KW-1185">Reference proteome</keyword>
<evidence type="ECO:0000313" key="3">
    <source>
        <dbReference type="RefSeq" id="XP_025029345.1"/>
    </source>
</evidence>
<dbReference type="OMA" id="KMENSAS"/>
<dbReference type="KEGG" id="pbi:112541982"/>
<evidence type="ECO:0000256" key="1">
    <source>
        <dbReference type="SAM" id="MobiDB-lite"/>
    </source>
</evidence>
<dbReference type="OrthoDB" id="9048802at2759"/>
<dbReference type="AlphaFoldDB" id="A0A9F5MYP4"/>
<reference evidence="3" key="1">
    <citation type="submission" date="2025-08" db="UniProtKB">
        <authorList>
            <consortium name="RefSeq"/>
        </authorList>
    </citation>
    <scope>IDENTIFICATION</scope>
    <source>
        <tissue evidence="3">Liver</tissue>
    </source>
</reference>
<feature type="region of interest" description="Disordered" evidence="1">
    <location>
        <begin position="180"/>
        <end position="213"/>
    </location>
</feature>
<evidence type="ECO:0000313" key="2">
    <source>
        <dbReference type="Proteomes" id="UP000695026"/>
    </source>
</evidence>
<organism evidence="2 3">
    <name type="scientific">Python bivittatus</name>
    <name type="common">Burmese python</name>
    <name type="synonym">Python molurus bivittatus</name>
    <dbReference type="NCBI Taxonomy" id="176946"/>
    <lineage>
        <taxon>Eukaryota</taxon>
        <taxon>Metazoa</taxon>
        <taxon>Chordata</taxon>
        <taxon>Craniata</taxon>
        <taxon>Vertebrata</taxon>
        <taxon>Euteleostomi</taxon>
        <taxon>Lepidosauria</taxon>
        <taxon>Squamata</taxon>
        <taxon>Bifurcata</taxon>
        <taxon>Unidentata</taxon>
        <taxon>Episquamata</taxon>
        <taxon>Toxicofera</taxon>
        <taxon>Serpentes</taxon>
        <taxon>Henophidia</taxon>
        <taxon>Pythonidae</taxon>
        <taxon>Python</taxon>
    </lineage>
</organism>
<protein>
    <submittedName>
        <fullName evidence="3">Uncharacterized protein LOC112541982</fullName>
    </submittedName>
</protein>
<sequence>MDSRGSGSPSLPAEPRCSMSDNINYGDEELDQETMNFISALYAALGPLLPEVTKLQGHQDPPAHLMVDMKAKLRELGSSVSDARKRLLKYNIYLKKKLARAMQERKALREQQLRQQGINEQVGTSQMQSLIRAEMSPGKSSLGTEKNILEIPSAELVKIKPERSHRRTIQIPGACDLLRGEGGRAGRTLTPTSSVPSLASQDTMEERARSCMTPQGILQRSVCKMENSASRPPLDRSHL</sequence>
<dbReference type="GeneID" id="112541982"/>
<dbReference type="Proteomes" id="UP000695026">
    <property type="component" value="Unplaced"/>
</dbReference>
<feature type="region of interest" description="Disordered" evidence="1">
    <location>
        <begin position="1"/>
        <end position="21"/>
    </location>
</feature>
<proteinExistence type="predicted"/>
<accession>A0A9F5MYP4</accession>